<organism evidence="1 2">
    <name type="scientific">Zea mays</name>
    <name type="common">Maize</name>
    <dbReference type="NCBI Taxonomy" id="4577"/>
    <lineage>
        <taxon>Eukaryota</taxon>
        <taxon>Viridiplantae</taxon>
        <taxon>Streptophyta</taxon>
        <taxon>Embryophyta</taxon>
        <taxon>Tracheophyta</taxon>
        <taxon>Spermatophyta</taxon>
        <taxon>Magnoliopsida</taxon>
        <taxon>Liliopsida</taxon>
        <taxon>Poales</taxon>
        <taxon>Poaceae</taxon>
        <taxon>PACMAD clade</taxon>
        <taxon>Panicoideae</taxon>
        <taxon>Andropogonodae</taxon>
        <taxon>Andropogoneae</taxon>
        <taxon>Tripsacinae</taxon>
        <taxon>Zea</taxon>
    </lineage>
</organism>
<gene>
    <name evidence="1" type="ORF">Zm00014a_035603</name>
</gene>
<protein>
    <submittedName>
        <fullName evidence="1">Uncharacterized protein</fullName>
    </submittedName>
</protein>
<evidence type="ECO:0000313" key="2">
    <source>
        <dbReference type="Proteomes" id="UP000251960"/>
    </source>
</evidence>
<reference evidence="1 2" key="1">
    <citation type="journal article" date="2018" name="Nat. Genet.">
        <title>Extensive intraspecific gene order and gene structural variations between Mo17 and other maize genomes.</title>
        <authorList>
            <person name="Sun S."/>
            <person name="Zhou Y."/>
            <person name="Chen J."/>
            <person name="Shi J."/>
            <person name="Zhao H."/>
            <person name="Zhao H."/>
            <person name="Song W."/>
            <person name="Zhang M."/>
            <person name="Cui Y."/>
            <person name="Dong X."/>
            <person name="Liu H."/>
            <person name="Ma X."/>
            <person name="Jiao Y."/>
            <person name="Wang B."/>
            <person name="Wei X."/>
            <person name="Stein J.C."/>
            <person name="Glaubitz J.C."/>
            <person name="Lu F."/>
            <person name="Yu G."/>
            <person name="Liang C."/>
            <person name="Fengler K."/>
            <person name="Li B."/>
            <person name="Rafalski A."/>
            <person name="Schnable P.S."/>
            <person name="Ware D.H."/>
            <person name="Buckler E.S."/>
            <person name="Lai J."/>
        </authorList>
    </citation>
    <scope>NUCLEOTIDE SEQUENCE [LARGE SCALE GENOMIC DNA]</scope>
    <source>
        <strain evidence="2">cv. Missouri 17</strain>
        <tissue evidence="1">Seedling</tissue>
    </source>
</reference>
<dbReference type="Proteomes" id="UP000251960">
    <property type="component" value="Chromosome 4"/>
</dbReference>
<name>A0A3L6F4M6_MAIZE</name>
<proteinExistence type="predicted"/>
<sequence>MTTIQYVHHMHLKCSRVGYLHVWFPCGFVLCAG</sequence>
<comment type="caution">
    <text evidence="1">The sequence shown here is derived from an EMBL/GenBank/DDBJ whole genome shotgun (WGS) entry which is preliminary data.</text>
</comment>
<accession>A0A3L6F4M6</accession>
<evidence type="ECO:0000313" key="1">
    <source>
        <dbReference type="EMBL" id="PWZ27793.1"/>
    </source>
</evidence>
<dbReference type="EMBL" id="NCVQ01000005">
    <property type="protein sequence ID" value="PWZ27793.1"/>
    <property type="molecule type" value="Genomic_DNA"/>
</dbReference>
<dbReference type="AlphaFoldDB" id="A0A3L6F4M6"/>